<comment type="similarity">
    <text evidence="2 11">Belongs to the diacylglycerol acyltransferase family.</text>
</comment>
<keyword evidence="5 11" id="KW-0812">Transmembrane</keyword>
<dbReference type="OrthoDB" id="264532at2759"/>
<keyword evidence="8" id="KW-0443">Lipid metabolism</keyword>
<organism evidence="12 13">
    <name type="scientific">Callosobruchus maculatus</name>
    <name type="common">Southern cowpea weevil</name>
    <name type="synonym">Pulse bruchid</name>
    <dbReference type="NCBI Taxonomy" id="64391"/>
    <lineage>
        <taxon>Eukaryota</taxon>
        <taxon>Metazoa</taxon>
        <taxon>Ecdysozoa</taxon>
        <taxon>Arthropoda</taxon>
        <taxon>Hexapoda</taxon>
        <taxon>Insecta</taxon>
        <taxon>Pterygota</taxon>
        <taxon>Neoptera</taxon>
        <taxon>Endopterygota</taxon>
        <taxon>Coleoptera</taxon>
        <taxon>Polyphaga</taxon>
        <taxon>Cucujiformia</taxon>
        <taxon>Chrysomeloidea</taxon>
        <taxon>Chrysomelidae</taxon>
        <taxon>Bruchinae</taxon>
        <taxon>Bruchini</taxon>
        <taxon>Callosobruchus</taxon>
    </lineage>
</organism>
<dbReference type="GO" id="GO:0004144">
    <property type="term" value="F:diacylglycerol O-acyltransferase activity"/>
    <property type="evidence" value="ECO:0007669"/>
    <property type="project" value="TreeGrafter"/>
</dbReference>
<dbReference type="EC" id="2.3.1.-" evidence="11"/>
<reference evidence="12 13" key="1">
    <citation type="submission" date="2019-01" db="EMBL/GenBank/DDBJ databases">
        <authorList>
            <person name="Sayadi A."/>
        </authorList>
    </citation>
    <scope>NUCLEOTIDE SEQUENCE [LARGE SCALE GENOMIC DNA]</scope>
</reference>
<dbReference type="GO" id="GO:0005789">
    <property type="term" value="C:endoplasmic reticulum membrane"/>
    <property type="evidence" value="ECO:0007669"/>
    <property type="project" value="UniProtKB-SubCell"/>
</dbReference>
<evidence type="ECO:0000313" key="13">
    <source>
        <dbReference type="Proteomes" id="UP000410492"/>
    </source>
</evidence>
<evidence type="ECO:0000256" key="3">
    <source>
        <dbReference type="ARBA" id="ARBA00022516"/>
    </source>
</evidence>
<evidence type="ECO:0000256" key="8">
    <source>
        <dbReference type="ARBA" id="ARBA00023098"/>
    </source>
</evidence>
<keyword evidence="3" id="KW-0444">Lipid biosynthesis</keyword>
<keyword evidence="13" id="KW-1185">Reference proteome</keyword>
<dbReference type="Proteomes" id="UP000410492">
    <property type="component" value="Unassembled WGS sequence"/>
</dbReference>
<feature type="transmembrane region" description="Helical" evidence="11">
    <location>
        <begin position="38"/>
        <end position="64"/>
    </location>
</feature>
<dbReference type="AlphaFoldDB" id="A0A653CQT4"/>
<evidence type="ECO:0000256" key="10">
    <source>
        <dbReference type="ARBA" id="ARBA00023315"/>
    </source>
</evidence>
<accession>A0A653CQT4</accession>
<keyword evidence="6 11" id="KW-0256">Endoplasmic reticulum</keyword>
<evidence type="ECO:0000256" key="7">
    <source>
        <dbReference type="ARBA" id="ARBA00022989"/>
    </source>
</evidence>
<comment type="subcellular location">
    <subcellularLocation>
        <location evidence="1 11">Endoplasmic reticulum membrane</location>
        <topology evidence="1 11">Multi-pass membrane protein</topology>
    </subcellularLocation>
</comment>
<evidence type="ECO:0000313" key="12">
    <source>
        <dbReference type="EMBL" id="VEN50166.1"/>
    </source>
</evidence>
<proteinExistence type="inferred from homology"/>
<comment type="caution">
    <text evidence="11">Lacks conserved residue(s) required for the propagation of feature annotation.</text>
</comment>
<dbReference type="EMBL" id="CAACVG010008528">
    <property type="protein sequence ID" value="VEN50166.1"/>
    <property type="molecule type" value="Genomic_DNA"/>
</dbReference>
<keyword evidence="4 11" id="KW-0808">Transferase</keyword>
<evidence type="ECO:0000256" key="1">
    <source>
        <dbReference type="ARBA" id="ARBA00004477"/>
    </source>
</evidence>
<dbReference type="PANTHER" id="PTHR12317:SF79">
    <property type="entry name" value="ACYLTRANSFERASE"/>
    <property type="match status" value="1"/>
</dbReference>
<evidence type="ECO:0000256" key="9">
    <source>
        <dbReference type="ARBA" id="ARBA00023136"/>
    </source>
</evidence>
<dbReference type="Pfam" id="PF03982">
    <property type="entry name" value="DAGAT"/>
    <property type="match status" value="1"/>
</dbReference>
<evidence type="ECO:0000256" key="11">
    <source>
        <dbReference type="RuleBase" id="RU367023"/>
    </source>
</evidence>
<protein>
    <recommendedName>
        <fullName evidence="11">Acyltransferase</fullName>
        <ecNumber evidence="11">2.3.1.-</ecNumber>
    </recommendedName>
</protein>
<gene>
    <name evidence="12" type="ORF">CALMAC_LOCUS11024</name>
</gene>
<dbReference type="CDD" id="cd07987">
    <property type="entry name" value="LPLAT_MGAT-like"/>
    <property type="match status" value="1"/>
</dbReference>
<evidence type="ECO:0000256" key="5">
    <source>
        <dbReference type="ARBA" id="ARBA00022692"/>
    </source>
</evidence>
<dbReference type="InterPro" id="IPR007130">
    <property type="entry name" value="DAGAT"/>
</dbReference>
<evidence type="ECO:0000256" key="2">
    <source>
        <dbReference type="ARBA" id="ARBA00005420"/>
    </source>
</evidence>
<dbReference type="PANTHER" id="PTHR12317">
    <property type="entry name" value="DIACYLGLYCEROL O-ACYLTRANSFERASE"/>
    <property type="match status" value="1"/>
</dbReference>
<name>A0A653CQT4_CALMS</name>
<evidence type="ECO:0000256" key="6">
    <source>
        <dbReference type="ARBA" id="ARBA00022824"/>
    </source>
</evidence>
<keyword evidence="9 11" id="KW-0472">Membrane</keyword>
<evidence type="ECO:0000256" key="4">
    <source>
        <dbReference type="ARBA" id="ARBA00022679"/>
    </source>
</evidence>
<sequence length="356" mass="41603">MFYRFCLCALLNIFCTLMEIFGIEFAPLNVPLERRLQTLAAAAWMITMAFGGFIGSLLIIYLLLFSKLWWLASIYLIWIYTDRDVCERGGRPIKWVRSWRWWKYNQDYYPLRFEKVPFVELDPKKNYLFCSFPHGMLSCGAFNAFATEYSEYRSYFPYHEPRVVTLSQHYYMPLFRDLALSMGGISASAKAIDYILSRPEGGHVCVLMVGGAAEAYYCKPGNYRLVLNNRRGFVKLALINGTPLVPVFNFGEIDLFDQIEGQRLRNFQEVLRKYIGLAPVIPIGRGFFQYSFGIIPRRRVVTTVVGRPIDVPKIENPTKQQIDEYHKIFVEKLKELFEEQKHNYLENAEEKQLIIE</sequence>
<dbReference type="GO" id="GO:0019432">
    <property type="term" value="P:triglyceride biosynthetic process"/>
    <property type="evidence" value="ECO:0007669"/>
    <property type="project" value="TreeGrafter"/>
</dbReference>
<keyword evidence="10" id="KW-0012">Acyltransferase</keyword>
<keyword evidence="7 11" id="KW-1133">Transmembrane helix</keyword>